<evidence type="ECO:0000256" key="1">
    <source>
        <dbReference type="ARBA" id="ARBA00010062"/>
    </source>
</evidence>
<gene>
    <name evidence="6" type="ORF">EDD79_101071</name>
</gene>
<comment type="similarity">
    <text evidence="1">Belongs to the leucine-binding protein family.</text>
</comment>
<sequence>MKKLIYVLVMILILSSFMVGCAKKPPSTTGPVEEVIYKFAVFAPITGNYAEYGKGFEVATQMAVDEINGSGGINGAKIELQVFDTKGDPRESADIARRVAEDKSVLAVIGDFTSSNCMANAPILGEAGIVQLSPTASHTDYAGMNEYMFSIMGRQDGEAPFFSSYLLQKYKGAKDVAVIHINNDWGKSAFDNFSRQAKIDGLNVVAAENFVEGERDFNSLLTKVRAQNPDTVALIMHANDVALVANQIAQMGWDVDITALGPGTSMQIIELAGKNVEGLLLSTPFFITEENEQAWATEFKKRANFQPTVHPACAYDTVYLLKAAIENISGEVTRDGIRENLQNLKGFVGLTGPIEFNPAGDITRSYLVMEIVDGAFVQRTDFDYAKK</sequence>
<dbReference type="EMBL" id="SLYC01000010">
    <property type="protein sequence ID" value="TCQ03283.1"/>
    <property type="molecule type" value="Genomic_DNA"/>
</dbReference>
<dbReference type="SUPFAM" id="SSF53822">
    <property type="entry name" value="Periplasmic binding protein-like I"/>
    <property type="match status" value="1"/>
</dbReference>
<evidence type="ECO:0000256" key="2">
    <source>
        <dbReference type="ARBA" id="ARBA00022448"/>
    </source>
</evidence>
<evidence type="ECO:0000256" key="3">
    <source>
        <dbReference type="ARBA" id="ARBA00022729"/>
    </source>
</evidence>
<dbReference type="PANTHER" id="PTHR30483:SF6">
    <property type="entry name" value="PERIPLASMIC BINDING PROTEIN OF ABC TRANSPORTER FOR NATURAL AMINO ACIDS"/>
    <property type="match status" value="1"/>
</dbReference>
<dbReference type="GO" id="GO:0006865">
    <property type="term" value="P:amino acid transport"/>
    <property type="evidence" value="ECO:0007669"/>
    <property type="project" value="UniProtKB-KW"/>
</dbReference>
<organism evidence="6 7">
    <name type="scientific">Serpentinicella alkaliphila</name>
    <dbReference type="NCBI Taxonomy" id="1734049"/>
    <lineage>
        <taxon>Bacteria</taxon>
        <taxon>Bacillati</taxon>
        <taxon>Bacillota</taxon>
        <taxon>Clostridia</taxon>
        <taxon>Peptostreptococcales</taxon>
        <taxon>Natronincolaceae</taxon>
        <taxon>Serpentinicella</taxon>
    </lineage>
</organism>
<dbReference type="Pfam" id="PF13458">
    <property type="entry name" value="Peripla_BP_6"/>
    <property type="match status" value="1"/>
</dbReference>
<evidence type="ECO:0000313" key="6">
    <source>
        <dbReference type="EMBL" id="TCQ03283.1"/>
    </source>
</evidence>
<protein>
    <submittedName>
        <fullName evidence="6">Amino acid/amide ABC transporter substrate-binding protein (HAAT family)</fullName>
    </submittedName>
</protein>
<name>A0A4R2U6C7_9FIRM</name>
<dbReference type="PROSITE" id="PS51257">
    <property type="entry name" value="PROKAR_LIPOPROTEIN"/>
    <property type="match status" value="1"/>
</dbReference>
<evidence type="ECO:0000313" key="7">
    <source>
        <dbReference type="Proteomes" id="UP000295504"/>
    </source>
</evidence>
<reference evidence="6 7" key="1">
    <citation type="submission" date="2019-03" db="EMBL/GenBank/DDBJ databases">
        <title>Genomic Encyclopedia of Type Strains, Phase IV (KMG-IV): sequencing the most valuable type-strain genomes for metagenomic binning, comparative biology and taxonomic classification.</title>
        <authorList>
            <person name="Goeker M."/>
        </authorList>
    </citation>
    <scope>NUCLEOTIDE SEQUENCE [LARGE SCALE GENOMIC DNA]</scope>
    <source>
        <strain evidence="6 7">DSM 100013</strain>
    </source>
</reference>
<dbReference type="Proteomes" id="UP000295504">
    <property type="component" value="Unassembled WGS sequence"/>
</dbReference>
<dbReference type="PANTHER" id="PTHR30483">
    <property type="entry name" value="LEUCINE-SPECIFIC-BINDING PROTEIN"/>
    <property type="match status" value="1"/>
</dbReference>
<dbReference type="InterPro" id="IPR000709">
    <property type="entry name" value="Leu_Ile_Val-bd"/>
</dbReference>
<dbReference type="InterPro" id="IPR028081">
    <property type="entry name" value="Leu-bd"/>
</dbReference>
<dbReference type="CDD" id="cd06349">
    <property type="entry name" value="PBP1_ABC_HAAT-like"/>
    <property type="match status" value="1"/>
</dbReference>
<accession>A0A4R2U6C7</accession>
<keyword evidence="7" id="KW-1185">Reference proteome</keyword>
<keyword evidence="2" id="KW-0813">Transport</keyword>
<keyword evidence="4" id="KW-0029">Amino-acid transport</keyword>
<feature type="domain" description="Leucine-binding protein" evidence="5">
    <location>
        <begin position="38"/>
        <end position="374"/>
    </location>
</feature>
<comment type="caution">
    <text evidence="6">The sequence shown here is derived from an EMBL/GenBank/DDBJ whole genome shotgun (WGS) entry which is preliminary data.</text>
</comment>
<evidence type="ECO:0000256" key="4">
    <source>
        <dbReference type="ARBA" id="ARBA00022970"/>
    </source>
</evidence>
<dbReference type="Gene3D" id="3.40.50.2300">
    <property type="match status" value="2"/>
</dbReference>
<dbReference type="InterPro" id="IPR028082">
    <property type="entry name" value="Peripla_BP_I"/>
</dbReference>
<keyword evidence="3" id="KW-0732">Signal</keyword>
<evidence type="ECO:0000259" key="5">
    <source>
        <dbReference type="Pfam" id="PF13458"/>
    </source>
</evidence>
<proteinExistence type="inferred from homology"/>
<dbReference type="AlphaFoldDB" id="A0A4R2U6C7"/>
<dbReference type="RefSeq" id="WP_132848098.1">
    <property type="nucleotide sequence ID" value="NZ_CP058648.1"/>
</dbReference>
<dbReference type="InterPro" id="IPR051010">
    <property type="entry name" value="BCAA_transport"/>
</dbReference>
<dbReference type="OrthoDB" id="9783240at2"/>
<dbReference type="PRINTS" id="PR00337">
    <property type="entry name" value="LEUILEVALBP"/>
</dbReference>